<dbReference type="PROSITE" id="PS50206">
    <property type="entry name" value="RHODANESE_3"/>
    <property type="match status" value="1"/>
</dbReference>
<evidence type="ECO:0000313" key="3">
    <source>
        <dbReference type="EMBL" id="KXZ60898.1"/>
    </source>
</evidence>
<name>A0A150HGI7_9MICO</name>
<evidence type="ECO:0000313" key="4">
    <source>
        <dbReference type="Proteomes" id="UP000075357"/>
    </source>
</evidence>
<dbReference type="InterPro" id="IPR036873">
    <property type="entry name" value="Rhodanese-like_dom_sf"/>
</dbReference>
<dbReference type="Gene3D" id="3.40.250.10">
    <property type="entry name" value="Rhodanese-like domain"/>
    <property type="match status" value="1"/>
</dbReference>
<dbReference type="Pfam" id="PF00899">
    <property type="entry name" value="ThiF"/>
    <property type="match status" value="1"/>
</dbReference>
<dbReference type="GO" id="GO:0005829">
    <property type="term" value="C:cytosol"/>
    <property type="evidence" value="ECO:0007669"/>
    <property type="project" value="TreeGrafter"/>
</dbReference>
<dbReference type="GO" id="GO:0004792">
    <property type="term" value="F:thiosulfate-cyanide sulfurtransferase activity"/>
    <property type="evidence" value="ECO:0007669"/>
    <property type="project" value="TreeGrafter"/>
</dbReference>
<dbReference type="InterPro" id="IPR001763">
    <property type="entry name" value="Rhodanese-like_dom"/>
</dbReference>
<dbReference type="RefSeq" id="WP_036290145.1">
    <property type="nucleotide sequence ID" value="NZ_LRAD01000026.1"/>
</dbReference>
<comment type="caution">
    <text evidence="3">The sequence shown here is derived from an EMBL/GenBank/DDBJ whole genome shotgun (WGS) entry which is preliminary data.</text>
</comment>
<dbReference type="Gene3D" id="3.40.50.720">
    <property type="entry name" value="NAD(P)-binding Rossmann-like Domain"/>
    <property type="match status" value="1"/>
</dbReference>
<protein>
    <submittedName>
        <fullName evidence="3">Putative adenylyltransferase/sulfurtransferase MoeZ</fullName>
    </submittedName>
</protein>
<dbReference type="InterPro" id="IPR035985">
    <property type="entry name" value="Ubiquitin-activating_enz"/>
</dbReference>
<dbReference type="AlphaFoldDB" id="A0A150HGI7"/>
<dbReference type="SUPFAM" id="SSF69572">
    <property type="entry name" value="Activating enzymes of the ubiquitin-like proteins"/>
    <property type="match status" value="1"/>
</dbReference>
<dbReference type="SMART" id="SM00450">
    <property type="entry name" value="RHOD"/>
    <property type="match status" value="1"/>
</dbReference>
<dbReference type="Proteomes" id="UP000075357">
    <property type="component" value="Unassembled WGS sequence"/>
</dbReference>
<dbReference type="GO" id="GO:0008146">
    <property type="term" value="F:sulfotransferase activity"/>
    <property type="evidence" value="ECO:0007669"/>
    <property type="project" value="TreeGrafter"/>
</dbReference>
<dbReference type="EMBL" id="LRAD01000026">
    <property type="protein sequence ID" value="KXZ60898.1"/>
    <property type="molecule type" value="Genomic_DNA"/>
</dbReference>
<dbReference type="CDD" id="cd00757">
    <property type="entry name" value="ThiF_MoeB_HesA_family"/>
    <property type="match status" value="1"/>
</dbReference>
<accession>A0A150HGI7</accession>
<dbReference type="GO" id="GO:0008641">
    <property type="term" value="F:ubiquitin-like modifier activating enzyme activity"/>
    <property type="evidence" value="ECO:0007669"/>
    <property type="project" value="InterPro"/>
</dbReference>
<evidence type="ECO:0000256" key="1">
    <source>
        <dbReference type="SAM" id="MobiDB-lite"/>
    </source>
</evidence>
<sequence>MAHGPADGHGGYAGTVPLPPLVDPAPDLSPAERARTQRHLVLNGVGDLGQRRLAAAHVAVVGAGGLGSPVVMALAAAGIGTLTVIDDDVVDLSNLQRQLLHRHADIGAHKTASAERVAADLSPETVVIPVAERLASENAQDLLHGADLVVDGSDTFETRAAVAAACESLGIPLVWGVLQEFHAQVTVFWNAPPAGTDPVVLSDLHPADEVGTPPTCAEVGVLGALCLQVGGILAVEAIKLIVGTGEPLLGRVLVIDALRGTQTEVALRGAAPAAPTTPQPIDAPAAAAPAAIRELTASEMLAAQEAGATLLDVREPWETQTGVVAGSVLIPLGDLLDDPAQIDDEHVVVICAHGIRARHAADALRARGVDADILVGGLAAWQQS</sequence>
<gene>
    <name evidence="3" type="primary">moeZ</name>
    <name evidence="3" type="ORF">Mlaev_01153</name>
</gene>
<dbReference type="GO" id="GO:0016779">
    <property type="term" value="F:nucleotidyltransferase activity"/>
    <property type="evidence" value="ECO:0007669"/>
    <property type="project" value="UniProtKB-KW"/>
</dbReference>
<dbReference type="InterPro" id="IPR045886">
    <property type="entry name" value="ThiF/MoeB/HesA"/>
</dbReference>
<dbReference type="PANTHER" id="PTHR10953">
    <property type="entry name" value="UBIQUITIN-ACTIVATING ENZYME E1"/>
    <property type="match status" value="1"/>
</dbReference>
<feature type="region of interest" description="Disordered" evidence="1">
    <location>
        <begin position="1"/>
        <end position="29"/>
    </location>
</feature>
<reference evidence="3 4" key="1">
    <citation type="submission" date="2016-01" db="EMBL/GenBank/DDBJ databases">
        <title>Draft genome sequences of Microbacterium laevaniformans LCDC 91-0039 and the type strain of Microbacterium hominis LCDC 84-209.</title>
        <authorList>
            <person name="Bernier A.-M."/>
            <person name="Bernard K."/>
        </authorList>
    </citation>
    <scope>NUCLEOTIDE SEQUENCE [LARGE SCALE GENOMIC DNA]</scope>
    <source>
        <strain evidence="3 4">LCDC 91-0039</strain>
    </source>
</reference>
<dbReference type="InterPro" id="IPR000594">
    <property type="entry name" value="ThiF_NAD_FAD-bd"/>
</dbReference>
<keyword evidence="3" id="KW-0808">Transferase</keyword>
<dbReference type="STRING" id="36807.Mlaev_01153"/>
<dbReference type="CDD" id="cd00158">
    <property type="entry name" value="RHOD"/>
    <property type="match status" value="1"/>
</dbReference>
<evidence type="ECO:0000259" key="2">
    <source>
        <dbReference type="PROSITE" id="PS50206"/>
    </source>
</evidence>
<feature type="domain" description="Rhodanese" evidence="2">
    <location>
        <begin position="304"/>
        <end position="383"/>
    </location>
</feature>
<keyword evidence="3" id="KW-0548">Nucleotidyltransferase</keyword>
<dbReference type="PANTHER" id="PTHR10953:SF102">
    <property type="entry name" value="ADENYLYLTRANSFERASE AND SULFURTRANSFERASE MOCS3"/>
    <property type="match status" value="1"/>
</dbReference>
<proteinExistence type="predicted"/>
<organism evidence="3 4">
    <name type="scientific">Microbacterium laevaniformans</name>
    <dbReference type="NCBI Taxonomy" id="36807"/>
    <lineage>
        <taxon>Bacteria</taxon>
        <taxon>Bacillati</taxon>
        <taxon>Actinomycetota</taxon>
        <taxon>Actinomycetes</taxon>
        <taxon>Micrococcales</taxon>
        <taxon>Microbacteriaceae</taxon>
        <taxon>Microbacterium</taxon>
    </lineage>
</organism>
<dbReference type="Pfam" id="PF00581">
    <property type="entry name" value="Rhodanese"/>
    <property type="match status" value="1"/>
</dbReference>
<dbReference type="PATRIC" id="fig|36807.3.peg.1179"/>
<keyword evidence="4" id="KW-1185">Reference proteome</keyword>